<keyword evidence="2" id="KW-0812">Transmembrane</keyword>
<sequence length="436" mass="49253">MDFELLVYVVAFSGIYILALVVIMSFAWSWRNRKNKIKQQQRADKAAAYSEISVATHRIEDALSHQSRFNENANRRVRIAEETAKRGYDQSQKNKINVENAIQRNANLTDSYIQATDVIRDRITDLHEAVDESRTATIERSRTANEALRELEDQITALQHGAITPEDINKMVAETETELEKHTLETQKASKGFYNTVDKLLTDTEDARNTTFKEISDMYATKQYVSSVNESYNSEIEALKKYVDEQQQVLADVATAATEVCKANTDENQVSDVTLDEISSMYEELLRNVGAYDDDLKQYKSDLSNAQTHISEIKKQFSDLEGTNQEMTDSLKAFNDTKNTLIEKDSYDSLEERVGLLESKAQEAISSLKSATDSANMSSMSCQKAEDICGKALIYIKDGVEMDTPTGRLVFDKETETLQMCDNENNCSPINVKLST</sequence>
<evidence type="ECO:0000313" key="3">
    <source>
        <dbReference type="EMBL" id="AUF82268.1"/>
    </source>
</evidence>
<evidence type="ECO:0000256" key="1">
    <source>
        <dbReference type="SAM" id="Coils"/>
    </source>
</evidence>
<evidence type="ECO:0000256" key="2">
    <source>
        <dbReference type="SAM" id="Phobius"/>
    </source>
</evidence>
<keyword evidence="1" id="KW-0175">Coiled coil</keyword>
<name>A0A2P0VMY3_9VIRU</name>
<gene>
    <name evidence="3" type="ORF">TetV_176</name>
</gene>
<proteinExistence type="predicted"/>
<feature type="coiled-coil region" evidence="1">
    <location>
        <begin position="282"/>
        <end position="316"/>
    </location>
</feature>
<feature type="transmembrane region" description="Helical" evidence="2">
    <location>
        <begin position="6"/>
        <end position="30"/>
    </location>
</feature>
<dbReference type="Proteomes" id="UP000244773">
    <property type="component" value="Segment"/>
</dbReference>
<keyword evidence="2" id="KW-1133">Transmembrane helix</keyword>
<keyword evidence="4" id="KW-1185">Reference proteome</keyword>
<dbReference type="EMBL" id="KY322437">
    <property type="protein sequence ID" value="AUF82268.1"/>
    <property type="molecule type" value="Genomic_DNA"/>
</dbReference>
<evidence type="ECO:0000313" key="4">
    <source>
        <dbReference type="Proteomes" id="UP000244773"/>
    </source>
</evidence>
<organism evidence="3">
    <name type="scientific">Tetraselmis virus 1</name>
    <dbReference type="NCBI Taxonomy" id="2060617"/>
    <lineage>
        <taxon>Viruses</taxon>
        <taxon>Varidnaviria</taxon>
        <taxon>Bamfordvirae</taxon>
        <taxon>Nucleocytoviricota</taxon>
        <taxon>Megaviricetes</taxon>
        <taxon>Imitervirales</taxon>
        <taxon>Allomimiviridae</taxon>
        <taxon>Oceanusvirus</taxon>
        <taxon>Oceanusvirus kaneohense</taxon>
    </lineage>
</organism>
<reference evidence="3" key="1">
    <citation type="journal article" date="2018" name="Virology">
        <title>A giant virus infecting green algae encodes key fermentation genes.</title>
        <authorList>
            <person name="Schvarcz C.R."/>
            <person name="Steward G.F."/>
        </authorList>
    </citation>
    <scope>NUCLEOTIDE SEQUENCE [LARGE SCALE GENOMIC DNA]</scope>
</reference>
<protein>
    <submittedName>
        <fullName evidence="3">Uncharacterized protein</fullName>
    </submittedName>
</protein>
<keyword evidence="2" id="KW-0472">Membrane</keyword>
<accession>A0A2P0VMY3</accession>